<sequence length="153" mass="17234">MRNWRKNTITDPRVNSPNVNLIIFSIAGVEIALSDNAEPFIIFSKSHSRPLTCEETWEQICVVFVRRVVSRSQPETYLCWQPSRKSNFYEAWSALRDDTLMRSGNATLVVTPPALIASANGVEDAWQMRARGLAYHSASLKGSEKREPQGPVP</sequence>
<protein>
    <submittedName>
        <fullName evidence="1">Uncharacterized protein</fullName>
    </submittedName>
</protein>
<keyword evidence="2" id="KW-1185">Reference proteome</keyword>
<proteinExistence type="predicted"/>
<dbReference type="Proteomes" id="UP001187315">
    <property type="component" value="Unassembled WGS sequence"/>
</dbReference>
<dbReference type="EMBL" id="JAVHJS010000011">
    <property type="protein sequence ID" value="KAK2843041.1"/>
    <property type="molecule type" value="Genomic_DNA"/>
</dbReference>
<name>A0AA88MQ18_TACVA</name>
<evidence type="ECO:0000313" key="1">
    <source>
        <dbReference type="EMBL" id="KAK2843041.1"/>
    </source>
</evidence>
<dbReference type="AlphaFoldDB" id="A0AA88MQ18"/>
<accession>A0AA88MQ18</accession>
<gene>
    <name evidence="1" type="ORF">Q7C36_011256</name>
</gene>
<comment type="caution">
    <text evidence="1">The sequence shown here is derived from an EMBL/GenBank/DDBJ whole genome shotgun (WGS) entry which is preliminary data.</text>
</comment>
<evidence type="ECO:0000313" key="2">
    <source>
        <dbReference type="Proteomes" id="UP001187315"/>
    </source>
</evidence>
<organism evidence="1 2">
    <name type="scientific">Tachysurus vachellii</name>
    <name type="common">Darkbarbel catfish</name>
    <name type="synonym">Pelteobagrus vachellii</name>
    <dbReference type="NCBI Taxonomy" id="175792"/>
    <lineage>
        <taxon>Eukaryota</taxon>
        <taxon>Metazoa</taxon>
        <taxon>Chordata</taxon>
        <taxon>Craniata</taxon>
        <taxon>Vertebrata</taxon>
        <taxon>Euteleostomi</taxon>
        <taxon>Actinopterygii</taxon>
        <taxon>Neopterygii</taxon>
        <taxon>Teleostei</taxon>
        <taxon>Ostariophysi</taxon>
        <taxon>Siluriformes</taxon>
        <taxon>Bagridae</taxon>
        <taxon>Tachysurus</taxon>
    </lineage>
</organism>
<reference evidence="1" key="1">
    <citation type="submission" date="2023-08" db="EMBL/GenBank/DDBJ databases">
        <title>Pelteobagrus vachellii genome.</title>
        <authorList>
            <person name="Liu H."/>
        </authorList>
    </citation>
    <scope>NUCLEOTIDE SEQUENCE</scope>
    <source>
        <strain evidence="1">PRFRI_2022a</strain>
        <tissue evidence="1">Muscle</tissue>
    </source>
</reference>